<evidence type="ECO:0000256" key="1">
    <source>
        <dbReference type="ARBA" id="ARBA00004903"/>
    </source>
</evidence>
<evidence type="ECO:0000313" key="8">
    <source>
        <dbReference type="Proteomes" id="UP000887566"/>
    </source>
</evidence>
<evidence type="ECO:0000256" key="6">
    <source>
        <dbReference type="ARBA" id="ARBA00048873"/>
    </source>
</evidence>
<dbReference type="GO" id="GO:0050661">
    <property type="term" value="F:NADP binding"/>
    <property type="evidence" value="ECO:0007669"/>
    <property type="project" value="InterPro"/>
</dbReference>
<dbReference type="PANTHER" id="PTHR48069:SF3">
    <property type="entry name" value="DIHYDROFOLATE REDUCTASE"/>
    <property type="match status" value="1"/>
</dbReference>
<evidence type="ECO:0000313" key="9">
    <source>
        <dbReference type="WBParaSite" id="PSAMB.scaffold3377size18525.g21227.t1"/>
    </source>
</evidence>
<keyword evidence="8" id="KW-1185">Reference proteome</keyword>
<dbReference type="GO" id="GO:0005739">
    <property type="term" value="C:mitochondrion"/>
    <property type="evidence" value="ECO:0007669"/>
    <property type="project" value="TreeGrafter"/>
</dbReference>
<sequence>MPVRLNLIAAACNTSYAIGYEGRLPWDCLPNEYAYFKRMVLNCPSSKKNVLIFGPKTFAETKHIISDDRIVAIIISRSLPSSYGEENGAIVVRSLNEACEQIEQIEDTVNAVWVCGGVPIYKMALASPNFHRLYLTRIMHEFPGDRFFPQVDWTTMIQVTATDNDARVSTDWQVENGIQYQFCVYKRIDG</sequence>
<dbReference type="InterPro" id="IPR024072">
    <property type="entry name" value="DHFR-like_dom_sf"/>
</dbReference>
<dbReference type="InterPro" id="IPR001796">
    <property type="entry name" value="DHFR_dom"/>
</dbReference>
<dbReference type="GO" id="GO:0006730">
    <property type="term" value="P:one-carbon metabolic process"/>
    <property type="evidence" value="ECO:0007669"/>
    <property type="project" value="UniProtKB-KW"/>
</dbReference>
<feature type="domain" description="DHFR" evidence="7">
    <location>
        <begin position="4"/>
        <end position="187"/>
    </location>
</feature>
<evidence type="ECO:0000256" key="5">
    <source>
        <dbReference type="ARBA" id="ARBA00023002"/>
    </source>
</evidence>
<evidence type="ECO:0000256" key="2">
    <source>
        <dbReference type="ARBA" id="ARBA00012856"/>
    </source>
</evidence>
<accession>A0A914W7Z7</accession>
<evidence type="ECO:0000259" key="7">
    <source>
        <dbReference type="PROSITE" id="PS51330"/>
    </source>
</evidence>
<dbReference type="PROSITE" id="PS51330">
    <property type="entry name" value="DHFR_2"/>
    <property type="match status" value="1"/>
</dbReference>
<dbReference type="PANTHER" id="PTHR48069">
    <property type="entry name" value="DIHYDROFOLATE REDUCTASE"/>
    <property type="match status" value="1"/>
</dbReference>
<dbReference type="CDD" id="cd00209">
    <property type="entry name" value="DHFR"/>
    <property type="match status" value="1"/>
</dbReference>
<dbReference type="WBParaSite" id="PSAMB.scaffold3377size18525.g21227.t1">
    <property type="protein sequence ID" value="PSAMB.scaffold3377size18525.g21227.t1"/>
    <property type="gene ID" value="PSAMB.scaffold3377size18525.g21227"/>
</dbReference>
<dbReference type="AlphaFoldDB" id="A0A914W7Z7"/>
<dbReference type="GO" id="GO:0046452">
    <property type="term" value="P:dihydrofolate metabolic process"/>
    <property type="evidence" value="ECO:0007669"/>
    <property type="project" value="TreeGrafter"/>
</dbReference>
<dbReference type="GO" id="GO:0046655">
    <property type="term" value="P:folic acid metabolic process"/>
    <property type="evidence" value="ECO:0007669"/>
    <property type="project" value="TreeGrafter"/>
</dbReference>
<keyword evidence="3" id="KW-0554">One-carbon metabolism</keyword>
<dbReference type="GO" id="GO:0004146">
    <property type="term" value="F:dihydrofolate reductase activity"/>
    <property type="evidence" value="ECO:0007669"/>
    <property type="project" value="UniProtKB-EC"/>
</dbReference>
<evidence type="ECO:0000256" key="3">
    <source>
        <dbReference type="ARBA" id="ARBA00022563"/>
    </source>
</evidence>
<organism evidence="8 9">
    <name type="scientific">Plectus sambesii</name>
    <dbReference type="NCBI Taxonomy" id="2011161"/>
    <lineage>
        <taxon>Eukaryota</taxon>
        <taxon>Metazoa</taxon>
        <taxon>Ecdysozoa</taxon>
        <taxon>Nematoda</taxon>
        <taxon>Chromadorea</taxon>
        <taxon>Plectida</taxon>
        <taxon>Plectina</taxon>
        <taxon>Plectoidea</taxon>
        <taxon>Plectidae</taxon>
        <taxon>Plectus</taxon>
    </lineage>
</organism>
<dbReference type="Gene3D" id="3.40.430.10">
    <property type="entry name" value="Dihydrofolate Reductase, subunit A"/>
    <property type="match status" value="1"/>
</dbReference>
<dbReference type="Pfam" id="PF00186">
    <property type="entry name" value="DHFR_1"/>
    <property type="match status" value="1"/>
</dbReference>
<dbReference type="GO" id="GO:0046654">
    <property type="term" value="P:tetrahydrofolate biosynthetic process"/>
    <property type="evidence" value="ECO:0007669"/>
    <property type="project" value="InterPro"/>
</dbReference>
<dbReference type="EC" id="1.5.1.3" evidence="2"/>
<protein>
    <recommendedName>
        <fullName evidence="2">dihydrofolate reductase</fullName>
        <ecNumber evidence="2">1.5.1.3</ecNumber>
    </recommendedName>
</protein>
<comment type="catalytic activity">
    <reaction evidence="6">
        <text>(6S)-5,6,7,8-tetrahydrofolate + NADP(+) = 7,8-dihydrofolate + NADPH + H(+)</text>
        <dbReference type="Rhea" id="RHEA:15009"/>
        <dbReference type="ChEBI" id="CHEBI:15378"/>
        <dbReference type="ChEBI" id="CHEBI:57451"/>
        <dbReference type="ChEBI" id="CHEBI:57453"/>
        <dbReference type="ChEBI" id="CHEBI:57783"/>
        <dbReference type="ChEBI" id="CHEBI:58349"/>
        <dbReference type="EC" id="1.5.1.3"/>
    </reaction>
</comment>
<proteinExistence type="predicted"/>
<comment type="pathway">
    <text evidence="1">Cofactor biosynthesis; tetrahydrofolate biosynthesis; 5,6,7,8-tetrahydrofolate from 7,8-dihydrofolate: step 1/1.</text>
</comment>
<keyword evidence="5" id="KW-0560">Oxidoreductase</keyword>
<dbReference type="PRINTS" id="PR00070">
    <property type="entry name" value="DHFR"/>
</dbReference>
<name>A0A914W7Z7_9BILA</name>
<evidence type="ECO:0000256" key="4">
    <source>
        <dbReference type="ARBA" id="ARBA00022857"/>
    </source>
</evidence>
<dbReference type="Proteomes" id="UP000887566">
    <property type="component" value="Unplaced"/>
</dbReference>
<reference evidence="9" key="1">
    <citation type="submission" date="2022-11" db="UniProtKB">
        <authorList>
            <consortium name="WormBaseParasite"/>
        </authorList>
    </citation>
    <scope>IDENTIFICATION</scope>
</reference>
<keyword evidence="4" id="KW-0521">NADP</keyword>
<dbReference type="InterPro" id="IPR012259">
    <property type="entry name" value="DHFR"/>
</dbReference>
<dbReference type="SUPFAM" id="SSF53597">
    <property type="entry name" value="Dihydrofolate reductase-like"/>
    <property type="match status" value="1"/>
</dbReference>